<dbReference type="AlphaFoldDB" id="G0QSS7"/>
<evidence type="ECO:0000313" key="6">
    <source>
        <dbReference type="Proteomes" id="UP000008983"/>
    </source>
</evidence>
<evidence type="ECO:0000259" key="4">
    <source>
        <dbReference type="Pfam" id="PF21773"/>
    </source>
</evidence>
<keyword evidence="3" id="KW-0812">Transmembrane</keyword>
<dbReference type="RefSeq" id="XP_004035208.1">
    <property type="nucleotide sequence ID" value="XM_004035160.1"/>
</dbReference>
<evidence type="ECO:0000313" key="5">
    <source>
        <dbReference type="EMBL" id="EGR31722.1"/>
    </source>
</evidence>
<feature type="domain" description="ODAD1 central coiled coil region" evidence="4">
    <location>
        <begin position="188"/>
        <end position="313"/>
    </location>
</feature>
<dbReference type="PANTHER" id="PTHR21694:SF18">
    <property type="entry name" value="COILED-COIL DOMAIN-CONTAINING PROTEIN 63"/>
    <property type="match status" value="1"/>
</dbReference>
<organism evidence="5 6">
    <name type="scientific">Ichthyophthirius multifiliis</name>
    <name type="common">White spot disease agent</name>
    <name type="synonym">Ich</name>
    <dbReference type="NCBI Taxonomy" id="5932"/>
    <lineage>
        <taxon>Eukaryota</taxon>
        <taxon>Sar</taxon>
        <taxon>Alveolata</taxon>
        <taxon>Ciliophora</taxon>
        <taxon>Intramacronucleata</taxon>
        <taxon>Oligohymenophorea</taxon>
        <taxon>Hymenostomatida</taxon>
        <taxon>Ophryoglenina</taxon>
        <taxon>Ichthyophthirius</taxon>
    </lineage>
</organism>
<dbReference type="InterPro" id="IPR049258">
    <property type="entry name" value="ODAD1_CC"/>
</dbReference>
<keyword evidence="3" id="KW-1133">Transmembrane helix</keyword>
<dbReference type="InterPro" id="IPR051876">
    <property type="entry name" value="ODA-DC/CCD"/>
</dbReference>
<name>G0QSS7_ICHMU</name>
<dbReference type="Proteomes" id="UP000008983">
    <property type="component" value="Unassembled WGS sequence"/>
</dbReference>
<sequence>MQINFKKINNLIKIIIIRNSYQKKKIQYQKKQTLIYTNIKYVLNKLQCKKVQYINSYKYIYKQIYIYIYYYIYIFTFLNILFIIFQISQDFKNNKSRETVNQKFVINLNQNIKQVQRSVLLNSQVIGSKIAKLQDTGNFYAKKILQETQRLELIEKEIEETDKIIQEKRRIMIIKKKNQNNSDPYVLQKRIKSMVMKLDYLKKKYNESLATNNNIKEHINNLRREKNIFNNIHSELKIELNFKKEQLKQVLLESNIAKQEIEKGKEKLEKCKQESEFEKKNYQKEFQNVYQLQDIKSKDKLFFEKTIINNNNWDEIQQPNSTVKLNNFFLKIIILNKKIIFLAKQLWLKKIYQRNSQNK</sequence>
<dbReference type="eggNOG" id="ENOG502RT3X">
    <property type="taxonomic scope" value="Eukaryota"/>
</dbReference>
<keyword evidence="6" id="KW-1185">Reference proteome</keyword>
<dbReference type="PANTHER" id="PTHR21694">
    <property type="entry name" value="COILED-COIL DOMAIN-CONTAINING PROTEIN 63"/>
    <property type="match status" value="1"/>
</dbReference>
<reference evidence="5 6" key="1">
    <citation type="submission" date="2011-07" db="EMBL/GenBank/DDBJ databases">
        <authorList>
            <person name="Coyne R."/>
            <person name="Brami D."/>
            <person name="Johnson J."/>
            <person name="Hostetler J."/>
            <person name="Hannick L."/>
            <person name="Clark T."/>
            <person name="Cassidy-Hanley D."/>
            <person name="Inman J."/>
        </authorList>
    </citation>
    <scope>NUCLEOTIDE SEQUENCE [LARGE SCALE GENOMIC DNA]</scope>
    <source>
        <strain evidence="5 6">G5</strain>
    </source>
</reference>
<dbReference type="OrthoDB" id="6766775at2759"/>
<protein>
    <recommendedName>
        <fullName evidence="4">ODAD1 central coiled coil region domain-containing protein</fullName>
    </recommendedName>
</protein>
<accession>G0QSS7</accession>
<dbReference type="EMBL" id="GL983823">
    <property type="protein sequence ID" value="EGR31722.1"/>
    <property type="molecule type" value="Genomic_DNA"/>
</dbReference>
<evidence type="ECO:0000256" key="1">
    <source>
        <dbReference type="ARBA" id="ARBA00023054"/>
    </source>
</evidence>
<keyword evidence="3" id="KW-0472">Membrane</keyword>
<evidence type="ECO:0000256" key="2">
    <source>
        <dbReference type="SAM" id="Coils"/>
    </source>
</evidence>
<feature type="coiled-coil region" evidence="2">
    <location>
        <begin position="205"/>
        <end position="285"/>
    </location>
</feature>
<dbReference type="GeneID" id="14907870"/>
<keyword evidence="1 2" id="KW-0175">Coiled coil</keyword>
<proteinExistence type="predicted"/>
<dbReference type="STRING" id="857967.G0QSS7"/>
<feature type="transmembrane region" description="Helical" evidence="3">
    <location>
        <begin position="64"/>
        <end position="85"/>
    </location>
</feature>
<gene>
    <name evidence="5" type="ORF">IMG5_103230</name>
</gene>
<evidence type="ECO:0000256" key="3">
    <source>
        <dbReference type="SAM" id="Phobius"/>
    </source>
</evidence>
<dbReference type="InParanoid" id="G0QSS7"/>
<dbReference type="Pfam" id="PF21773">
    <property type="entry name" value="ODAD1_CC"/>
    <property type="match status" value="1"/>
</dbReference>